<name>A0A3D9SVU0_9ACTN</name>
<dbReference type="OrthoDB" id="3482297at2"/>
<dbReference type="AlphaFoldDB" id="A0A3D9SVU0"/>
<protein>
    <submittedName>
        <fullName evidence="1">Uncharacterized protein</fullName>
    </submittedName>
</protein>
<keyword evidence="2" id="KW-1185">Reference proteome</keyword>
<dbReference type="Proteomes" id="UP000256661">
    <property type="component" value="Unassembled WGS sequence"/>
</dbReference>
<reference evidence="1 2" key="1">
    <citation type="submission" date="2018-08" db="EMBL/GenBank/DDBJ databases">
        <title>Sequencing the genomes of 1000 actinobacteria strains.</title>
        <authorList>
            <person name="Klenk H.-P."/>
        </authorList>
    </citation>
    <scope>NUCLEOTIDE SEQUENCE [LARGE SCALE GENOMIC DNA]</scope>
    <source>
        <strain evidence="1 2">DSM 43927</strain>
    </source>
</reference>
<comment type="caution">
    <text evidence="1">The sequence shown here is derived from an EMBL/GenBank/DDBJ whole genome shotgun (WGS) entry which is preliminary data.</text>
</comment>
<dbReference type="RefSeq" id="WP_116022300.1">
    <property type="nucleotide sequence ID" value="NZ_QTTT01000001.1"/>
</dbReference>
<sequence length="127" mass="14468">MEWYRQIEDRKIMNFRDSRVLEIKVAPAFHLRLTNGVTFDFDGTVMYTVGRRGGPPAPRPLTELPREELSSVVSTRPLSWVVFNDGAHRIAFSNAWELTLDPQEGGTWRMSLSDGEILTHPPVDVSQ</sequence>
<organism evidence="1 2">
    <name type="scientific">Thermomonospora umbrina</name>
    <dbReference type="NCBI Taxonomy" id="111806"/>
    <lineage>
        <taxon>Bacteria</taxon>
        <taxon>Bacillati</taxon>
        <taxon>Actinomycetota</taxon>
        <taxon>Actinomycetes</taxon>
        <taxon>Streptosporangiales</taxon>
        <taxon>Thermomonosporaceae</taxon>
        <taxon>Thermomonospora</taxon>
    </lineage>
</organism>
<evidence type="ECO:0000313" key="1">
    <source>
        <dbReference type="EMBL" id="REE96694.1"/>
    </source>
</evidence>
<dbReference type="EMBL" id="QTTT01000001">
    <property type="protein sequence ID" value="REE96694.1"/>
    <property type="molecule type" value="Genomic_DNA"/>
</dbReference>
<evidence type="ECO:0000313" key="2">
    <source>
        <dbReference type="Proteomes" id="UP000256661"/>
    </source>
</evidence>
<accession>A0A3D9SVU0</accession>
<gene>
    <name evidence="1" type="ORF">DFJ69_2140</name>
</gene>
<proteinExistence type="predicted"/>